<dbReference type="GO" id="GO:0046872">
    <property type="term" value="F:metal ion binding"/>
    <property type="evidence" value="ECO:0007669"/>
    <property type="project" value="UniProtKB-KW"/>
</dbReference>
<evidence type="ECO:0000313" key="11">
    <source>
        <dbReference type="Proteomes" id="UP000799777"/>
    </source>
</evidence>
<proteinExistence type="predicted"/>
<evidence type="ECO:0000256" key="4">
    <source>
        <dbReference type="ARBA" id="ARBA00022763"/>
    </source>
</evidence>
<evidence type="ECO:0000256" key="8">
    <source>
        <dbReference type="SAM" id="MobiDB-lite"/>
    </source>
</evidence>
<dbReference type="Proteomes" id="UP000799777">
    <property type="component" value="Unassembled WGS sequence"/>
</dbReference>
<feature type="compositionally biased region" description="Low complexity" evidence="8">
    <location>
        <begin position="757"/>
        <end position="784"/>
    </location>
</feature>
<feature type="compositionally biased region" description="Polar residues" evidence="8">
    <location>
        <begin position="165"/>
        <end position="174"/>
    </location>
</feature>
<keyword evidence="2" id="KW-0808">Transferase</keyword>
<comment type="caution">
    <text evidence="10">The sequence shown here is derived from an EMBL/GenBank/DDBJ whole genome shotgun (WGS) entry which is preliminary data.</text>
</comment>
<keyword evidence="11" id="KW-1185">Reference proteome</keyword>
<feature type="region of interest" description="Disordered" evidence="8">
    <location>
        <begin position="756"/>
        <end position="784"/>
    </location>
</feature>
<feature type="region of interest" description="Disordered" evidence="8">
    <location>
        <begin position="113"/>
        <end position="174"/>
    </location>
</feature>
<keyword evidence="4" id="KW-0227">DNA damage</keyword>
<organism evidence="10 11">
    <name type="scientific">Setomelanomma holmii</name>
    <dbReference type="NCBI Taxonomy" id="210430"/>
    <lineage>
        <taxon>Eukaryota</taxon>
        <taxon>Fungi</taxon>
        <taxon>Dikarya</taxon>
        <taxon>Ascomycota</taxon>
        <taxon>Pezizomycotina</taxon>
        <taxon>Dothideomycetes</taxon>
        <taxon>Pleosporomycetidae</taxon>
        <taxon>Pleosporales</taxon>
        <taxon>Pleosporineae</taxon>
        <taxon>Phaeosphaeriaceae</taxon>
        <taxon>Setomelanomma</taxon>
    </lineage>
</organism>
<keyword evidence="3" id="KW-0479">Metal-binding</keyword>
<evidence type="ECO:0000256" key="7">
    <source>
        <dbReference type="ARBA" id="ARBA00023242"/>
    </source>
</evidence>
<feature type="region of interest" description="Disordered" evidence="8">
    <location>
        <begin position="42"/>
        <end position="82"/>
    </location>
</feature>
<sequence length="995" mass="109266">MASAMGALECPMCDFTVASSDDYGPELLQLHFEQVHTTDSPFRIVDGAESPPPSLPPRPSSKRKHVADTPSSDEEEDTVTCPESDCGEVVLLTNFNEHLDYHAAETLSFDETTGEYHSNHSSATMHGLTASNPHKSYTKRSFPEDDFNDGHGHKLKKHGHRDRSNTTSSEKSTLSRSIISFNPFTKADKSVKPPDKSARLGKSELGPYAWEDRMPRWLHDQLAAGPKITVVNRIGRDGRLIKQEQVQNETTGIIPILAQLSALDRSVKEAYYCHPSTLHIGKTPREGGFCGYRNIQMLLSYIQGAKAQGHEEFPGRTPGILKLQDLIERAWDKGINQIGRIQTGGIRDTRKYIGTPEAQAFFLSSEINCAVEMFSDNKERKIEAHETLLDAIERYFAQAAVKDGSNVYKTLLPPIYLQQPGHSITIVGFERRRDGACNLVVFDPMYSTSPVMHKLLGRKNIRTARPEVMHAYRRGARQLRKHAAFEILMLTATPPLFPAWDVLRQFPDCRFVYAFFRSRTLGYDVYPEDYFLPNFPWQQYGGLWVCDEARFARAEPFNALNAQALRRITSEGASTRSSSSNSPTSPFTSSGFSHFPAADAHMSAESQARLPSYVPSLDGSIGVFTATTQRSGSGPVYNMGGLSAALLQPEMIRPNLSLLTDVGRKYPGFPTPLSPTLSAKELFPSPASEPGGGVPTPRASSLNSPNSPAVRSVSPMSVDGSEMCGPLRHCLSHGFDHYVSSMGLIDSIISYGTRLDSSPASYSRSPSSCSQSPISPTSPPRATSPRVVMLKKMIDKQAFQDLSHNPTRDPAPILELHPKTVNAYPSPPSTASNTSASPRRWPPHPPSISIANGTETALTSPISPTGIVLAYTSHRPVDSGLLGVRPLSEAQVAEYRFWRPCGKRACAFGCGSAKEGELGAARRLFRGVEDLDEKEAGVVKREGEAACDGHSEDDGGETETAVEERYRASVWAGRTLVTDWGRFLGECEREGVARF</sequence>
<accession>A0A9P4H1H4</accession>
<keyword evidence="5" id="KW-0378">Hydrolase</keyword>
<dbReference type="AlphaFoldDB" id="A0A9P4H1H4"/>
<protein>
    <submittedName>
        <fullName evidence="10">DUF1671-domain-containing protein</fullName>
    </submittedName>
</protein>
<evidence type="ECO:0000256" key="6">
    <source>
        <dbReference type="ARBA" id="ARBA00023204"/>
    </source>
</evidence>
<feature type="compositionally biased region" description="Polar residues" evidence="8">
    <location>
        <begin position="113"/>
        <end position="135"/>
    </location>
</feature>
<dbReference type="Pfam" id="PF07910">
    <property type="entry name" value="Peptidase_C78"/>
    <property type="match status" value="1"/>
</dbReference>
<comment type="subcellular location">
    <subcellularLocation>
        <location evidence="1">Nucleus</location>
    </subcellularLocation>
</comment>
<gene>
    <name evidence="10" type="ORF">EK21DRAFT_73677</name>
</gene>
<reference evidence="10" key="1">
    <citation type="journal article" date="2020" name="Stud. Mycol.">
        <title>101 Dothideomycetes genomes: a test case for predicting lifestyles and emergence of pathogens.</title>
        <authorList>
            <person name="Haridas S."/>
            <person name="Albert R."/>
            <person name="Binder M."/>
            <person name="Bloem J."/>
            <person name="Labutti K."/>
            <person name="Salamov A."/>
            <person name="Andreopoulos B."/>
            <person name="Baker S."/>
            <person name="Barry K."/>
            <person name="Bills G."/>
            <person name="Bluhm B."/>
            <person name="Cannon C."/>
            <person name="Castanera R."/>
            <person name="Culley D."/>
            <person name="Daum C."/>
            <person name="Ezra D."/>
            <person name="Gonzalez J."/>
            <person name="Henrissat B."/>
            <person name="Kuo A."/>
            <person name="Liang C."/>
            <person name="Lipzen A."/>
            <person name="Lutzoni F."/>
            <person name="Magnuson J."/>
            <person name="Mondo S."/>
            <person name="Nolan M."/>
            <person name="Ohm R."/>
            <person name="Pangilinan J."/>
            <person name="Park H.-J."/>
            <person name="Ramirez L."/>
            <person name="Alfaro M."/>
            <person name="Sun H."/>
            <person name="Tritt A."/>
            <person name="Yoshinaga Y."/>
            <person name="Zwiers L.-H."/>
            <person name="Turgeon B."/>
            <person name="Goodwin S."/>
            <person name="Spatafora J."/>
            <person name="Crous P."/>
            <person name="Grigoriev I."/>
        </authorList>
    </citation>
    <scope>NUCLEOTIDE SEQUENCE</scope>
    <source>
        <strain evidence="10">CBS 110217</strain>
    </source>
</reference>
<evidence type="ECO:0000256" key="5">
    <source>
        <dbReference type="ARBA" id="ARBA00022801"/>
    </source>
</evidence>
<dbReference type="InterPro" id="IPR041298">
    <property type="entry name" value="UBZ3"/>
</dbReference>
<feature type="compositionally biased region" description="Low complexity" evidence="8">
    <location>
        <begin position="829"/>
        <end position="838"/>
    </location>
</feature>
<feature type="compositionally biased region" description="Pro residues" evidence="8">
    <location>
        <begin position="50"/>
        <end position="59"/>
    </location>
</feature>
<evidence type="ECO:0000256" key="2">
    <source>
        <dbReference type="ARBA" id="ARBA00022679"/>
    </source>
</evidence>
<dbReference type="Gene3D" id="3.90.70.130">
    <property type="match status" value="1"/>
</dbReference>
<dbReference type="GO" id="GO:0005634">
    <property type="term" value="C:nucleus"/>
    <property type="evidence" value="ECO:0007669"/>
    <property type="project" value="UniProtKB-SubCell"/>
</dbReference>
<feature type="compositionally biased region" description="Polar residues" evidence="8">
    <location>
        <begin position="698"/>
        <end position="709"/>
    </location>
</feature>
<dbReference type="GO" id="GO:0006281">
    <property type="term" value="P:DNA repair"/>
    <property type="evidence" value="ECO:0007669"/>
    <property type="project" value="UniProtKB-KW"/>
</dbReference>
<evidence type="ECO:0000256" key="3">
    <source>
        <dbReference type="ARBA" id="ARBA00022723"/>
    </source>
</evidence>
<keyword evidence="6" id="KW-0234">DNA repair</keyword>
<dbReference type="InterPro" id="IPR012462">
    <property type="entry name" value="UFSP1/2_DUB_cat"/>
</dbReference>
<feature type="region of interest" description="Disordered" evidence="8">
    <location>
        <begin position="819"/>
        <end position="845"/>
    </location>
</feature>
<feature type="domain" description="UBZ3-type" evidence="9">
    <location>
        <begin position="74"/>
        <end position="110"/>
    </location>
</feature>
<dbReference type="GO" id="GO:0016740">
    <property type="term" value="F:transferase activity"/>
    <property type="evidence" value="ECO:0007669"/>
    <property type="project" value="UniProtKB-KW"/>
</dbReference>
<evidence type="ECO:0000313" key="10">
    <source>
        <dbReference type="EMBL" id="KAF2026638.1"/>
    </source>
</evidence>
<keyword evidence="7" id="KW-0539">Nucleus</keyword>
<evidence type="ECO:0000259" key="9">
    <source>
        <dbReference type="PROSITE" id="PS51907"/>
    </source>
</evidence>
<dbReference type="OrthoDB" id="288987at2759"/>
<feature type="region of interest" description="Disordered" evidence="8">
    <location>
        <begin position="677"/>
        <end position="718"/>
    </location>
</feature>
<dbReference type="PROSITE" id="PS51907">
    <property type="entry name" value="ZF_UBZ3"/>
    <property type="match status" value="1"/>
</dbReference>
<name>A0A9P4H1H4_9PLEO</name>
<dbReference type="EMBL" id="ML978239">
    <property type="protein sequence ID" value="KAF2026638.1"/>
    <property type="molecule type" value="Genomic_DNA"/>
</dbReference>
<dbReference type="GO" id="GO:0016787">
    <property type="term" value="F:hydrolase activity"/>
    <property type="evidence" value="ECO:0007669"/>
    <property type="project" value="UniProtKB-KW"/>
</dbReference>
<evidence type="ECO:0000256" key="1">
    <source>
        <dbReference type="ARBA" id="ARBA00004123"/>
    </source>
</evidence>